<evidence type="ECO:0000256" key="1">
    <source>
        <dbReference type="SAM" id="MobiDB-lite"/>
    </source>
</evidence>
<dbReference type="RefSeq" id="WP_184746756.1">
    <property type="nucleotide sequence ID" value="NZ_JACHGJ010000003.1"/>
</dbReference>
<feature type="region of interest" description="Disordered" evidence="1">
    <location>
        <begin position="156"/>
        <end position="205"/>
    </location>
</feature>
<accession>A0A841RB74</accession>
<dbReference type="AlphaFoldDB" id="A0A841RB74"/>
<keyword evidence="3" id="KW-1185">Reference proteome</keyword>
<gene>
    <name evidence="2" type="ORF">HNR50_002160</name>
</gene>
<protein>
    <submittedName>
        <fullName evidence="2">Uncharacterized protein</fullName>
    </submittedName>
</protein>
<evidence type="ECO:0000313" key="2">
    <source>
        <dbReference type="EMBL" id="MBB6480497.1"/>
    </source>
</evidence>
<proteinExistence type="predicted"/>
<organism evidence="2 3">
    <name type="scientific">Spirochaeta isovalerica</name>
    <dbReference type="NCBI Taxonomy" id="150"/>
    <lineage>
        <taxon>Bacteria</taxon>
        <taxon>Pseudomonadati</taxon>
        <taxon>Spirochaetota</taxon>
        <taxon>Spirochaetia</taxon>
        <taxon>Spirochaetales</taxon>
        <taxon>Spirochaetaceae</taxon>
        <taxon>Spirochaeta</taxon>
    </lineage>
</organism>
<feature type="compositionally biased region" description="Acidic residues" evidence="1">
    <location>
        <begin position="187"/>
        <end position="205"/>
    </location>
</feature>
<dbReference type="Proteomes" id="UP000587760">
    <property type="component" value="Unassembled WGS sequence"/>
</dbReference>
<feature type="compositionally biased region" description="Acidic residues" evidence="1">
    <location>
        <begin position="157"/>
        <end position="176"/>
    </location>
</feature>
<sequence>MNKISLLMVVTICTALLDLPSQDQSGSEIPILIYTSADTAEEELVREESRSNLDRYWEMRGYGTVYSELPSGADDQMIRNEALNLLVPLILISDFNINEEVLRIESRLIHTVDGALIGTTQSAGDESLGASGKWSFVVRNLADKADAYPLIYPEKIPEEEINGEAPADPEEADSPEEPVKEPAAATADEESPGTDQDTREDESIDAAETNEPWFVFDSIDVSSSTFIPLARFREYSKAGTGAELAASMKLFSLPLDFRIALGAAWAQSESDYVDTLFQFTALIQLGYTIPSKGIFSFGFRGSAGMIGHLASGNLNTLEEVDTLFYADQYYGIEPVFRIRPGNKEGEPWRFSFFLAPGFYIFPNEEYWGFQITANLGASLHF</sequence>
<comment type="caution">
    <text evidence="2">The sequence shown here is derived from an EMBL/GenBank/DDBJ whole genome shotgun (WGS) entry which is preliminary data.</text>
</comment>
<dbReference type="EMBL" id="JACHGJ010000003">
    <property type="protein sequence ID" value="MBB6480497.1"/>
    <property type="molecule type" value="Genomic_DNA"/>
</dbReference>
<reference evidence="2 3" key="1">
    <citation type="submission" date="2020-08" db="EMBL/GenBank/DDBJ databases">
        <title>Genomic Encyclopedia of Type Strains, Phase IV (KMG-IV): sequencing the most valuable type-strain genomes for metagenomic binning, comparative biology and taxonomic classification.</title>
        <authorList>
            <person name="Goeker M."/>
        </authorList>
    </citation>
    <scope>NUCLEOTIDE SEQUENCE [LARGE SCALE GENOMIC DNA]</scope>
    <source>
        <strain evidence="2 3">DSM 2461</strain>
    </source>
</reference>
<evidence type="ECO:0000313" key="3">
    <source>
        <dbReference type="Proteomes" id="UP000587760"/>
    </source>
</evidence>
<name>A0A841RB74_9SPIO</name>